<name>A0A919T8A7_9ACTN</name>
<accession>A0A919T8A7</accession>
<gene>
    <name evidence="1" type="ORF">Ato02nite_015030</name>
</gene>
<proteinExistence type="predicted"/>
<keyword evidence="2" id="KW-1185">Reference proteome</keyword>
<organism evidence="1 2">
    <name type="scientific">Paractinoplanes toevensis</name>
    <dbReference type="NCBI Taxonomy" id="571911"/>
    <lineage>
        <taxon>Bacteria</taxon>
        <taxon>Bacillati</taxon>
        <taxon>Actinomycetota</taxon>
        <taxon>Actinomycetes</taxon>
        <taxon>Micromonosporales</taxon>
        <taxon>Micromonosporaceae</taxon>
        <taxon>Paractinoplanes</taxon>
    </lineage>
</organism>
<comment type="caution">
    <text evidence="1">The sequence shown here is derived from an EMBL/GenBank/DDBJ whole genome shotgun (WGS) entry which is preliminary data.</text>
</comment>
<reference evidence="1 2" key="1">
    <citation type="submission" date="2021-03" db="EMBL/GenBank/DDBJ databases">
        <title>Whole genome shotgun sequence of Actinoplanes toevensis NBRC 105298.</title>
        <authorList>
            <person name="Komaki H."/>
            <person name="Tamura T."/>
        </authorList>
    </citation>
    <scope>NUCLEOTIDE SEQUENCE [LARGE SCALE GENOMIC DNA]</scope>
    <source>
        <strain evidence="1 2">NBRC 105298</strain>
    </source>
</reference>
<evidence type="ECO:0000313" key="2">
    <source>
        <dbReference type="Proteomes" id="UP000677082"/>
    </source>
</evidence>
<dbReference type="Proteomes" id="UP000677082">
    <property type="component" value="Unassembled WGS sequence"/>
</dbReference>
<dbReference type="RefSeq" id="WP_213005674.1">
    <property type="nucleotide sequence ID" value="NZ_BOQN01000018.1"/>
</dbReference>
<protein>
    <submittedName>
        <fullName evidence="1">Uncharacterized protein</fullName>
    </submittedName>
</protein>
<evidence type="ECO:0000313" key="1">
    <source>
        <dbReference type="EMBL" id="GIM89710.1"/>
    </source>
</evidence>
<dbReference type="AlphaFoldDB" id="A0A919T8A7"/>
<dbReference type="EMBL" id="BOQN01000018">
    <property type="protein sequence ID" value="GIM89710.1"/>
    <property type="molecule type" value="Genomic_DNA"/>
</dbReference>
<sequence>MSTGMPADITDVSTQLTRLAIPHQVDGDTIILVPVDGVTLHVRWHPHFGDHGSWYRRIEKGLTEVSGPLRVSVSDPSDARQVAEAVYEECRWQQEVADAQAEAGEQ</sequence>